<gene>
    <name evidence="1" type="ORF">SPELUC_LOCUS7384</name>
</gene>
<evidence type="ECO:0000313" key="2">
    <source>
        <dbReference type="Proteomes" id="UP000789366"/>
    </source>
</evidence>
<dbReference type="EMBL" id="CAJVPW010009702">
    <property type="protein sequence ID" value="CAG8607956.1"/>
    <property type="molecule type" value="Genomic_DNA"/>
</dbReference>
<organism evidence="1 2">
    <name type="scientific">Cetraspora pellucida</name>
    <dbReference type="NCBI Taxonomy" id="1433469"/>
    <lineage>
        <taxon>Eukaryota</taxon>
        <taxon>Fungi</taxon>
        <taxon>Fungi incertae sedis</taxon>
        <taxon>Mucoromycota</taxon>
        <taxon>Glomeromycotina</taxon>
        <taxon>Glomeromycetes</taxon>
        <taxon>Diversisporales</taxon>
        <taxon>Gigasporaceae</taxon>
        <taxon>Cetraspora</taxon>
    </lineage>
</organism>
<proteinExistence type="predicted"/>
<sequence>ISYDDKTDLDDDMTKFLPNNDPEQSPDHNVCLVPSPDNYVGYLELLSKSPVPSHNDGNYIVILTNNDTEVFCLIIMLLSSVFSQ</sequence>
<accession>A0ACA9MQN5</accession>
<feature type="non-terminal residue" evidence="1">
    <location>
        <position position="1"/>
    </location>
</feature>
<name>A0ACA9MQN5_9GLOM</name>
<keyword evidence="2" id="KW-1185">Reference proteome</keyword>
<comment type="caution">
    <text evidence="1">The sequence shown here is derived from an EMBL/GenBank/DDBJ whole genome shotgun (WGS) entry which is preliminary data.</text>
</comment>
<reference evidence="1" key="1">
    <citation type="submission" date="2021-06" db="EMBL/GenBank/DDBJ databases">
        <authorList>
            <person name="Kallberg Y."/>
            <person name="Tangrot J."/>
            <person name="Rosling A."/>
        </authorList>
    </citation>
    <scope>NUCLEOTIDE SEQUENCE</scope>
    <source>
        <strain evidence="1">28 12/20/2015</strain>
    </source>
</reference>
<evidence type="ECO:0000313" key="1">
    <source>
        <dbReference type="EMBL" id="CAG8607956.1"/>
    </source>
</evidence>
<dbReference type="Proteomes" id="UP000789366">
    <property type="component" value="Unassembled WGS sequence"/>
</dbReference>
<protein>
    <submittedName>
        <fullName evidence="1">17239_t:CDS:1</fullName>
    </submittedName>
</protein>